<dbReference type="SMART" id="SM00387">
    <property type="entry name" value="HATPase_c"/>
    <property type="match status" value="1"/>
</dbReference>
<dbReference type="CDD" id="cd06225">
    <property type="entry name" value="HAMP"/>
    <property type="match status" value="1"/>
</dbReference>
<feature type="domain" description="HAMP" evidence="14">
    <location>
        <begin position="310"/>
        <end position="362"/>
    </location>
</feature>
<dbReference type="EC" id="2.7.13.3" evidence="3"/>
<gene>
    <name evidence="15" type="ORF">GON05_35520</name>
</gene>
<dbReference type="SUPFAM" id="SSF158472">
    <property type="entry name" value="HAMP domain-like"/>
    <property type="match status" value="1"/>
</dbReference>
<reference evidence="15 16" key="1">
    <citation type="submission" date="2019-12" db="EMBL/GenBank/DDBJ databases">
        <authorList>
            <person name="Huq M.A."/>
        </authorList>
    </citation>
    <scope>NUCLEOTIDE SEQUENCE [LARGE SCALE GENOMIC DNA]</scope>
    <source>
        <strain evidence="15 16">MAH-34</strain>
    </source>
</reference>
<evidence type="ECO:0000256" key="3">
    <source>
        <dbReference type="ARBA" id="ARBA00012438"/>
    </source>
</evidence>
<dbReference type="PRINTS" id="PR00344">
    <property type="entry name" value="BCTRLSENSOR"/>
</dbReference>
<dbReference type="Gene3D" id="6.10.340.10">
    <property type="match status" value="1"/>
</dbReference>
<evidence type="ECO:0000259" key="13">
    <source>
        <dbReference type="PROSITE" id="PS50109"/>
    </source>
</evidence>
<keyword evidence="6" id="KW-0808">Transferase</keyword>
<keyword evidence="7" id="KW-0547">Nucleotide-binding</keyword>
<comment type="catalytic activity">
    <reaction evidence="1">
        <text>ATP + protein L-histidine = ADP + protein N-phospho-L-histidine.</text>
        <dbReference type="EC" id="2.7.13.3"/>
    </reaction>
</comment>
<feature type="domain" description="Histidine kinase" evidence="13">
    <location>
        <begin position="473"/>
        <end position="572"/>
    </location>
</feature>
<evidence type="ECO:0000256" key="7">
    <source>
        <dbReference type="ARBA" id="ARBA00022741"/>
    </source>
</evidence>
<dbReference type="EMBL" id="WSEM01000039">
    <property type="protein sequence ID" value="MVQ39902.1"/>
    <property type="molecule type" value="Genomic_DNA"/>
</dbReference>
<keyword evidence="5" id="KW-0597">Phosphoprotein</keyword>
<dbReference type="InterPro" id="IPR004358">
    <property type="entry name" value="Sig_transdc_His_kin-like_C"/>
</dbReference>
<evidence type="ECO:0000259" key="14">
    <source>
        <dbReference type="PROSITE" id="PS50885"/>
    </source>
</evidence>
<keyword evidence="16" id="KW-1185">Reference proteome</keyword>
<evidence type="ECO:0000256" key="10">
    <source>
        <dbReference type="ARBA" id="ARBA00023012"/>
    </source>
</evidence>
<evidence type="ECO:0000256" key="9">
    <source>
        <dbReference type="ARBA" id="ARBA00022840"/>
    </source>
</evidence>
<proteinExistence type="predicted"/>
<sequence length="577" mass="66160">MSRWLDVLKNMRFKQKLILSYLVVSLIPLALLGAYSYNQSKLFLQKQAIQGLQNTVGTLARGMNDKTEQVERTVDSVVMNTGLQRIFATNYASLTTLSEDLRNYVSPYFSMIKNLNTDILQLTVYTSGKMPEYGEFILSLDRIKEGSPWYKDIAEQRKTGWYLESSELAVFRPFPTILYNQMSGILYLKLNKDRFFDSLTTTTMTTAQSAHDGLFISDPNNHIVYSNNIEAAEIQRQMLQAPLKNKDMVEIDGLRYILIQEPLRQANWTLHYYIPEQDISMDATSIVKATIALILTCMVILVALISVFSHTMIKRIYHLNKWMKQVQFGNLQMDIRSDSRDEIGELTNRFGIMLRRINELVTEVYQNKLIQKEAEFKALQAQINPHFLYNTLSVINWKSLKIGATDISHVVTMLSRFYRTALNRGESMTSLKDELQNTQSFVEIQLVMHDYSFNVSYQIDEDVYQYDTVNLSIQPLVENAIVHGIDQKEEGGGKLTIKAIAKQDTIDIHVTDNGPGIDKQRLGEILIKQSQGYGLKNVNERIKLVFGKEYGIEVISEIGQGTTMIMTIPKYRNTKSQ</sequence>
<dbReference type="PANTHER" id="PTHR34220:SF7">
    <property type="entry name" value="SENSOR HISTIDINE KINASE YPDA"/>
    <property type="match status" value="1"/>
</dbReference>
<feature type="transmembrane region" description="Helical" evidence="12">
    <location>
        <begin position="291"/>
        <end position="313"/>
    </location>
</feature>
<dbReference type="Pfam" id="PF06580">
    <property type="entry name" value="His_kinase"/>
    <property type="match status" value="1"/>
</dbReference>
<evidence type="ECO:0000256" key="8">
    <source>
        <dbReference type="ARBA" id="ARBA00022777"/>
    </source>
</evidence>
<keyword evidence="10" id="KW-0902">Two-component regulatory system</keyword>
<dbReference type="InterPro" id="IPR036890">
    <property type="entry name" value="HATPase_C_sf"/>
</dbReference>
<evidence type="ECO:0000256" key="11">
    <source>
        <dbReference type="ARBA" id="ARBA00023136"/>
    </source>
</evidence>
<keyword evidence="4" id="KW-1003">Cell membrane</keyword>
<keyword evidence="8" id="KW-0418">Kinase</keyword>
<dbReference type="PANTHER" id="PTHR34220">
    <property type="entry name" value="SENSOR HISTIDINE KINASE YPDA"/>
    <property type="match status" value="1"/>
</dbReference>
<evidence type="ECO:0000313" key="16">
    <source>
        <dbReference type="Proteomes" id="UP000467637"/>
    </source>
</evidence>
<dbReference type="SUPFAM" id="SSF55874">
    <property type="entry name" value="ATPase domain of HSP90 chaperone/DNA topoisomerase II/histidine kinase"/>
    <property type="match status" value="1"/>
</dbReference>
<comment type="caution">
    <text evidence="15">The sequence shown here is derived from an EMBL/GenBank/DDBJ whole genome shotgun (WGS) entry which is preliminary data.</text>
</comment>
<evidence type="ECO:0000256" key="5">
    <source>
        <dbReference type="ARBA" id="ARBA00022553"/>
    </source>
</evidence>
<evidence type="ECO:0000256" key="4">
    <source>
        <dbReference type="ARBA" id="ARBA00022475"/>
    </source>
</evidence>
<evidence type="ECO:0000313" key="15">
    <source>
        <dbReference type="EMBL" id="MVQ39902.1"/>
    </source>
</evidence>
<keyword evidence="9" id="KW-0067">ATP-binding</keyword>
<evidence type="ECO:0000256" key="1">
    <source>
        <dbReference type="ARBA" id="ARBA00000085"/>
    </source>
</evidence>
<evidence type="ECO:0000256" key="2">
    <source>
        <dbReference type="ARBA" id="ARBA00004651"/>
    </source>
</evidence>
<dbReference type="Pfam" id="PF02518">
    <property type="entry name" value="HATPase_c"/>
    <property type="match status" value="1"/>
</dbReference>
<comment type="subcellular location">
    <subcellularLocation>
        <location evidence="2">Cell membrane</location>
        <topology evidence="2">Multi-pass membrane protein</topology>
    </subcellularLocation>
</comment>
<accession>A0ABW9UI71</accession>
<organism evidence="15 16">
    <name type="scientific">Paenibacillus anseongense</name>
    <dbReference type="NCBI Taxonomy" id="2682845"/>
    <lineage>
        <taxon>Bacteria</taxon>
        <taxon>Bacillati</taxon>
        <taxon>Bacillota</taxon>
        <taxon>Bacilli</taxon>
        <taxon>Bacillales</taxon>
        <taxon>Paenibacillaceae</taxon>
        <taxon>Paenibacillus</taxon>
    </lineage>
</organism>
<dbReference type="InterPro" id="IPR003594">
    <property type="entry name" value="HATPase_dom"/>
</dbReference>
<dbReference type="InterPro" id="IPR003660">
    <property type="entry name" value="HAMP_dom"/>
</dbReference>
<evidence type="ECO:0000256" key="12">
    <source>
        <dbReference type="SAM" id="Phobius"/>
    </source>
</evidence>
<dbReference type="Proteomes" id="UP000467637">
    <property type="component" value="Unassembled WGS sequence"/>
</dbReference>
<dbReference type="InterPro" id="IPR010559">
    <property type="entry name" value="Sig_transdc_His_kin_internal"/>
</dbReference>
<dbReference type="PROSITE" id="PS50885">
    <property type="entry name" value="HAMP"/>
    <property type="match status" value="1"/>
</dbReference>
<dbReference type="InterPro" id="IPR050640">
    <property type="entry name" value="Bact_2-comp_sensor_kinase"/>
</dbReference>
<evidence type="ECO:0000256" key="6">
    <source>
        <dbReference type="ARBA" id="ARBA00022679"/>
    </source>
</evidence>
<dbReference type="Gene3D" id="3.30.565.10">
    <property type="entry name" value="Histidine kinase-like ATPase, C-terminal domain"/>
    <property type="match status" value="1"/>
</dbReference>
<dbReference type="InterPro" id="IPR005467">
    <property type="entry name" value="His_kinase_dom"/>
</dbReference>
<keyword evidence="11 12" id="KW-0472">Membrane</keyword>
<dbReference type="PROSITE" id="PS50109">
    <property type="entry name" value="HIS_KIN"/>
    <property type="match status" value="1"/>
</dbReference>
<dbReference type="RefSeq" id="WP_157326210.1">
    <property type="nucleotide sequence ID" value="NZ_WSEM01000039.1"/>
</dbReference>
<keyword evidence="12" id="KW-0812">Transmembrane</keyword>
<protein>
    <recommendedName>
        <fullName evidence="3">histidine kinase</fullName>
        <ecNumber evidence="3">2.7.13.3</ecNumber>
    </recommendedName>
</protein>
<keyword evidence="12" id="KW-1133">Transmembrane helix</keyword>
<name>A0ABW9UI71_9BACL</name>